<gene>
    <name evidence="1" type="ORF">SteCoe_4056</name>
</gene>
<reference evidence="1 2" key="1">
    <citation type="submission" date="2016-11" db="EMBL/GenBank/DDBJ databases">
        <title>The macronuclear genome of Stentor coeruleus: a giant cell with tiny introns.</title>
        <authorList>
            <person name="Slabodnick M."/>
            <person name="Ruby J.G."/>
            <person name="Reiff S.B."/>
            <person name="Swart E.C."/>
            <person name="Gosai S."/>
            <person name="Prabakaran S."/>
            <person name="Witkowska E."/>
            <person name="Larue G.E."/>
            <person name="Fisher S."/>
            <person name="Freeman R.M."/>
            <person name="Gunawardena J."/>
            <person name="Chu W."/>
            <person name="Stover N.A."/>
            <person name="Gregory B.D."/>
            <person name="Nowacki M."/>
            <person name="Derisi J."/>
            <person name="Roy S.W."/>
            <person name="Marshall W.F."/>
            <person name="Sood P."/>
        </authorList>
    </citation>
    <scope>NUCLEOTIDE SEQUENCE [LARGE SCALE GENOMIC DNA]</scope>
    <source>
        <strain evidence="1">WM001</strain>
    </source>
</reference>
<dbReference type="Proteomes" id="UP000187209">
    <property type="component" value="Unassembled WGS sequence"/>
</dbReference>
<dbReference type="EMBL" id="MPUH01000049">
    <property type="protein sequence ID" value="OMJ93108.1"/>
    <property type="molecule type" value="Genomic_DNA"/>
</dbReference>
<keyword evidence="2" id="KW-1185">Reference proteome</keyword>
<sequence length="227" mass="26442">MKNFIPDSRNYGGRKVITDEFKHHYEKMANAKTSLQTRPKCSSGFSQGINSPGKSVLQRQIDNSYKISRGNKSLLTEHLLNIKHMNRRIKSIGSYNERKKNQFDPITHPVVFFRHNQDSPELVLNQQFIAKSIRPPKISKIYENREEPESRARTSMEKHILVPYIEKSEKNPGNKLKIMLCDTIVKHRIYKEEDLQELFSCAKEANNHLGRQVLDKVIATVYQEFSN</sequence>
<organism evidence="1 2">
    <name type="scientific">Stentor coeruleus</name>
    <dbReference type="NCBI Taxonomy" id="5963"/>
    <lineage>
        <taxon>Eukaryota</taxon>
        <taxon>Sar</taxon>
        <taxon>Alveolata</taxon>
        <taxon>Ciliophora</taxon>
        <taxon>Postciliodesmatophora</taxon>
        <taxon>Heterotrichea</taxon>
        <taxon>Heterotrichida</taxon>
        <taxon>Stentoridae</taxon>
        <taxon>Stentor</taxon>
    </lineage>
</organism>
<dbReference type="OrthoDB" id="301607at2759"/>
<dbReference type="AlphaFoldDB" id="A0A1R2CVS4"/>
<accession>A0A1R2CVS4</accession>
<evidence type="ECO:0000313" key="2">
    <source>
        <dbReference type="Proteomes" id="UP000187209"/>
    </source>
</evidence>
<protein>
    <submittedName>
        <fullName evidence="1">Uncharacterized protein</fullName>
    </submittedName>
</protein>
<name>A0A1R2CVS4_9CILI</name>
<proteinExistence type="predicted"/>
<comment type="caution">
    <text evidence="1">The sequence shown here is derived from an EMBL/GenBank/DDBJ whole genome shotgun (WGS) entry which is preliminary data.</text>
</comment>
<evidence type="ECO:0000313" key="1">
    <source>
        <dbReference type="EMBL" id="OMJ93108.1"/>
    </source>
</evidence>